<name>A0A8J8Q0Y4_9EURY</name>
<dbReference type="Pfam" id="PF13649">
    <property type="entry name" value="Methyltransf_25"/>
    <property type="match status" value="1"/>
</dbReference>
<evidence type="ECO:0000259" key="1">
    <source>
        <dbReference type="Pfam" id="PF13649"/>
    </source>
</evidence>
<dbReference type="RefSeq" id="WP_148858430.1">
    <property type="nucleotide sequence ID" value="NZ_PHNJ01000006.1"/>
</dbReference>
<gene>
    <name evidence="2" type="ORF">CV102_13010</name>
</gene>
<dbReference type="Proteomes" id="UP000766904">
    <property type="component" value="Unassembled WGS sequence"/>
</dbReference>
<dbReference type="PANTHER" id="PTHR42912">
    <property type="entry name" value="METHYLTRANSFERASE"/>
    <property type="match status" value="1"/>
</dbReference>
<evidence type="ECO:0000313" key="2">
    <source>
        <dbReference type="EMBL" id="TYL38120.1"/>
    </source>
</evidence>
<comment type="caution">
    <text evidence="2">The sequence shown here is derived from an EMBL/GenBank/DDBJ whole genome shotgun (WGS) entry which is preliminary data.</text>
</comment>
<dbReference type="AlphaFoldDB" id="A0A8J8Q0Y4"/>
<keyword evidence="3" id="KW-1185">Reference proteome</keyword>
<sequence length="242" mass="27207">MRDPLGLIRRGLERPAKIPRYLWGLLVPSSRWGPEWRRRDGVVLFEPGGYAASPRTRAEFASNLHHEVAGLWAILDDHLETDERPETSLEVGCGYGRLSPWIAMRAESYYGVDPDERALEIAATQYPNLTFVRGRASSLPVPDDALDLAVTWTVLQHVDDARIDAAVAELRRALAPGGLVVCCERVRPPGDDHIWPRSVGTYARLLEPLELRGEYERPVEPTWAEAMPTDRPAERVLVFRAP</sequence>
<dbReference type="OrthoDB" id="57427at2157"/>
<dbReference type="Gene3D" id="3.40.50.150">
    <property type="entry name" value="Vaccinia Virus protein VP39"/>
    <property type="match status" value="1"/>
</dbReference>
<feature type="domain" description="Methyltransferase" evidence="1">
    <location>
        <begin position="89"/>
        <end position="178"/>
    </location>
</feature>
<dbReference type="EMBL" id="PHNJ01000006">
    <property type="protein sequence ID" value="TYL38120.1"/>
    <property type="molecule type" value="Genomic_DNA"/>
</dbReference>
<reference evidence="2" key="1">
    <citation type="submission" date="2017-11" db="EMBL/GenBank/DDBJ databases">
        <authorList>
            <person name="Kajale S.C."/>
            <person name="Sharma A."/>
        </authorList>
    </citation>
    <scope>NUCLEOTIDE SEQUENCE</scope>
    <source>
        <strain evidence="2">LS1_42</strain>
    </source>
</reference>
<dbReference type="InterPro" id="IPR029063">
    <property type="entry name" value="SAM-dependent_MTases_sf"/>
</dbReference>
<dbReference type="CDD" id="cd02440">
    <property type="entry name" value="AdoMet_MTases"/>
    <property type="match status" value="1"/>
</dbReference>
<organism evidence="2 3">
    <name type="scientific">Natronococcus pandeyae</name>
    <dbReference type="NCBI Taxonomy" id="2055836"/>
    <lineage>
        <taxon>Archaea</taxon>
        <taxon>Methanobacteriati</taxon>
        <taxon>Methanobacteriota</taxon>
        <taxon>Stenosarchaea group</taxon>
        <taxon>Halobacteria</taxon>
        <taxon>Halobacteriales</taxon>
        <taxon>Natrialbaceae</taxon>
        <taxon>Natronococcus</taxon>
    </lineage>
</organism>
<dbReference type="SUPFAM" id="SSF53335">
    <property type="entry name" value="S-adenosyl-L-methionine-dependent methyltransferases"/>
    <property type="match status" value="1"/>
</dbReference>
<dbReference type="InterPro" id="IPR050508">
    <property type="entry name" value="Methyltransf_Superfamily"/>
</dbReference>
<accession>A0A8J8Q0Y4</accession>
<proteinExistence type="predicted"/>
<dbReference type="InterPro" id="IPR041698">
    <property type="entry name" value="Methyltransf_25"/>
</dbReference>
<protein>
    <recommendedName>
        <fullName evidence="1">Methyltransferase domain-containing protein</fullName>
    </recommendedName>
</protein>
<evidence type="ECO:0000313" key="3">
    <source>
        <dbReference type="Proteomes" id="UP000766904"/>
    </source>
</evidence>
<dbReference type="GO" id="GO:0008168">
    <property type="term" value="F:methyltransferase activity"/>
    <property type="evidence" value="ECO:0007669"/>
    <property type="project" value="TreeGrafter"/>
</dbReference>